<feature type="domain" description="Lethal giant larvae (Lgl)-like C-terminal" evidence="5">
    <location>
        <begin position="501"/>
        <end position="909"/>
    </location>
</feature>
<feature type="region of interest" description="Disordered" evidence="4">
    <location>
        <begin position="904"/>
        <end position="923"/>
    </location>
</feature>
<dbReference type="EMBL" id="KN831769">
    <property type="protein sequence ID" value="KIM47471.1"/>
    <property type="molecule type" value="Genomic_DNA"/>
</dbReference>
<dbReference type="InterPro" id="IPR001680">
    <property type="entry name" value="WD40_rpt"/>
</dbReference>
<organism evidence="6 7">
    <name type="scientific">Hebeloma cylindrosporum</name>
    <dbReference type="NCBI Taxonomy" id="76867"/>
    <lineage>
        <taxon>Eukaryota</taxon>
        <taxon>Fungi</taxon>
        <taxon>Dikarya</taxon>
        <taxon>Basidiomycota</taxon>
        <taxon>Agaricomycotina</taxon>
        <taxon>Agaricomycetes</taxon>
        <taxon>Agaricomycetidae</taxon>
        <taxon>Agaricales</taxon>
        <taxon>Agaricineae</taxon>
        <taxon>Hymenogastraceae</taxon>
        <taxon>Hebeloma</taxon>
    </lineage>
</organism>
<evidence type="ECO:0000256" key="3">
    <source>
        <dbReference type="PROSITE-ProRule" id="PRU00221"/>
    </source>
</evidence>
<feature type="region of interest" description="Disordered" evidence="4">
    <location>
        <begin position="331"/>
        <end position="369"/>
    </location>
</feature>
<dbReference type="SUPFAM" id="SSF50978">
    <property type="entry name" value="WD40 repeat-like"/>
    <property type="match status" value="2"/>
</dbReference>
<dbReference type="GO" id="GO:0005737">
    <property type="term" value="C:cytoplasm"/>
    <property type="evidence" value="ECO:0007669"/>
    <property type="project" value="TreeGrafter"/>
</dbReference>
<evidence type="ECO:0000256" key="2">
    <source>
        <dbReference type="ARBA" id="ARBA00022483"/>
    </source>
</evidence>
<dbReference type="GO" id="GO:0045159">
    <property type="term" value="F:myosin II binding"/>
    <property type="evidence" value="ECO:0007669"/>
    <property type="project" value="TreeGrafter"/>
</dbReference>
<dbReference type="GO" id="GO:0019905">
    <property type="term" value="F:syntaxin binding"/>
    <property type="evidence" value="ECO:0007669"/>
    <property type="project" value="TreeGrafter"/>
</dbReference>
<keyword evidence="7" id="KW-1185">Reference proteome</keyword>
<feature type="region of interest" description="Disordered" evidence="4">
    <location>
        <begin position="610"/>
        <end position="640"/>
    </location>
</feature>
<reference evidence="7" key="2">
    <citation type="submission" date="2015-01" db="EMBL/GenBank/DDBJ databases">
        <title>Evolutionary Origins and Diversification of the Mycorrhizal Mutualists.</title>
        <authorList>
            <consortium name="DOE Joint Genome Institute"/>
            <consortium name="Mycorrhizal Genomics Consortium"/>
            <person name="Kohler A."/>
            <person name="Kuo A."/>
            <person name="Nagy L.G."/>
            <person name="Floudas D."/>
            <person name="Copeland A."/>
            <person name="Barry K.W."/>
            <person name="Cichocki N."/>
            <person name="Veneault-Fourrey C."/>
            <person name="LaButti K."/>
            <person name="Lindquist E.A."/>
            <person name="Lipzen A."/>
            <person name="Lundell T."/>
            <person name="Morin E."/>
            <person name="Murat C."/>
            <person name="Riley R."/>
            <person name="Ohm R."/>
            <person name="Sun H."/>
            <person name="Tunlid A."/>
            <person name="Henrissat B."/>
            <person name="Grigoriev I.V."/>
            <person name="Hibbett D.S."/>
            <person name="Martin F."/>
        </authorList>
    </citation>
    <scope>NUCLEOTIDE SEQUENCE [LARGE SCALE GENOMIC DNA]</scope>
    <source>
        <strain evidence="7">h7</strain>
    </source>
</reference>
<dbReference type="Gene3D" id="2.130.10.10">
    <property type="entry name" value="YVTN repeat-like/Quinoprotein amine dehydrogenase"/>
    <property type="match status" value="1"/>
</dbReference>
<dbReference type="InterPro" id="IPR013905">
    <property type="entry name" value="Lgl_C_dom"/>
</dbReference>
<evidence type="ECO:0000259" key="5">
    <source>
        <dbReference type="Pfam" id="PF08596"/>
    </source>
</evidence>
<evidence type="ECO:0000256" key="1">
    <source>
        <dbReference type="ARBA" id="ARBA00008070"/>
    </source>
</evidence>
<accession>A0A0C3CUA1</accession>
<dbReference type="PANTHER" id="PTHR10241">
    <property type="entry name" value="LETHAL 2 GIANT LARVAE PROTEIN"/>
    <property type="match status" value="1"/>
</dbReference>
<dbReference type="CDD" id="cd15873">
    <property type="entry name" value="R-SNARE_STXBP5_6"/>
    <property type="match status" value="1"/>
</dbReference>
<dbReference type="GO" id="GO:0005096">
    <property type="term" value="F:GTPase activator activity"/>
    <property type="evidence" value="ECO:0007669"/>
    <property type="project" value="TreeGrafter"/>
</dbReference>
<dbReference type="PANTHER" id="PTHR10241:SF25">
    <property type="entry name" value="TOMOSYN, ISOFORM C"/>
    <property type="match status" value="1"/>
</dbReference>
<dbReference type="AlphaFoldDB" id="A0A0C3CUA1"/>
<comment type="similarity">
    <text evidence="1">Belongs to the WD repeat L(2)GL family.</text>
</comment>
<dbReference type="GO" id="GO:0006893">
    <property type="term" value="P:Golgi to plasma membrane transport"/>
    <property type="evidence" value="ECO:0007669"/>
    <property type="project" value="TreeGrafter"/>
</dbReference>
<dbReference type="InterPro" id="IPR036322">
    <property type="entry name" value="WD40_repeat_dom_sf"/>
</dbReference>
<dbReference type="PROSITE" id="PS50082">
    <property type="entry name" value="WD_REPEATS_2"/>
    <property type="match status" value="1"/>
</dbReference>
<dbReference type="SMART" id="SM00320">
    <property type="entry name" value="WD40"/>
    <property type="match status" value="2"/>
</dbReference>
<evidence type="ECO:0000313" key="7">
    <source>
        <dbReference type="Proteomes" id="UP000053424"/>
    </source>
</evidence>
<proteinExistence type="inferred from homology"/>
<evidence type="ECO:0000313" key="6">
    <source>
        <dbReference type="EMBL" id="KIM47471.1"/>
    </source>
</evidence>
<name>A0A0C3CUA1_HEBCY</name>
<sequence length="997" mass="108184">MTLSPSHSHVFLATRNGDIKTYDLTCLRKSPYNMPNLWKLYENKMAADGIPSLTSEPAPLNAVDVVIHPRNLDLLFVAYAGGVILTNLTERSTIRAYELILPPGAPGGAGYGLGDILTHRRMVVTSLAVHPSGHFFAVGYADGSIAFWAVEDDNSPLLVRTLEDVDVNLVNADKLEEYMGASTNSNTPRTIREPIFKLSWSSFANAPDPRGGDTALAILGGLDASMPPGLTTFLLPAFNPTEPPSEPPAPPDSLHPFFRNAMRQSLTISKPYFYETRGIVQDYLLLPHTSPHLGGNFDPYGILLITEYQHTRTVEAYQYPPPGFVQIPQAPPKVEEAEDEGTEAAGGLMSPMPPTPLPKSPRHTNPTPQPLRTPFTLSAGNSGALDGRLFRVNNDIYQDLVSKNTYDDLHLRLKGGQAFADTTKANELKLLKYQPRRILMTYNGDLSVQFFDISTQLNIPVEDRPLEHDWPEALPWLDIRLDEVFDDPAIADILSVPTDRVSIQSAQVALEALECALILSSGEVFIYHHAMNRSTPASSKILADTEIVLLDHIHVAPGRTFAPYFILAANKGPVETCALSDIGFLAVSYKDGSFIVVDMRGPKIILSREAEKKQRHSMASAKHLHAGHPPTSPHSHHGSGPEIVKALTWTVTSLDKDPQLAVRLIAAHQSGQAEIFSLEHSGSPVSWSVSSESVPCKAVSDPTPESIYILDRKTGAPWKADRAGLSASLKGLSAEGQCFLITVGAKGARSTLNINGEKIGKVEWGHKVGTVLGSQIVEHMASRVLVVQTDKHDALIYSLPHLEHIHTAQLPPISTLPLAIDESGDFIAWTRHPRSGGVIQAATYSTFFDIRRSFGPPDFNFISTHGSVPPQPQPVSLGPASLLGSWFSFNETLSGDQVDELLGGPNRPIPEKPQLTRGSSEEGLASTAAGAAAGFAASASAMQANLYNRLTSAVSERGQLLGDLSERFNTLEEDSKNMLAQAKRLAAQQTAKGWFGF</sequence>
<evidence type="ECO:0000256" key="4">
    <source>
        <dbReference type="SAM" id="MobiDB-lite"/>
    </source>
</evidence>
<dbReference type="Proteomes" id="UP000053424">
    <property type="component" value="Unassembled WGS sequence"/>
</dbReference>
<protein>
    <recommendedName>
        <fullName evidence="5">Lethal giant larvae (Lgl)-like C-terminal domain-containing protein</fullName>
    </recommendedName>
</protein>
<dbReference type="OrthoDB" id="19944at2759"/>
<dbReference type="InterPro" id="IPR015943">
    <property type="entry name" value="WD40/YVTN_repeat-like_dom_sf"/>
</dbReference>
<dbReference type="STRING" id="686832.A0A0C3CUA1"/>
<reference evidence="6 7" key="1">
    <citation type="submission" date="2014-04" db="EMBL/GenBank/DDBJ databases">
        <authorList>
            <consortium name="DOE Joint Genome Institute"/>
            <person name="Kuo A."/>
            <person name="Gay G."/>
            <person name="Dore J."/>
            <person name="Kohler A."/>
            <person name="Nagy L.G."/>
            <person name="Floudas D."/>
            <person name="Copeland A."/>
            <person name="Barry K.W."/>
            <person name="Cichocki N."/>
            <person name="Veneault-Fourrey C."/>
            <person name="LaButti K."/>
            <person name="Lindquist E.A."/>
            <person name="Lipzen A."/>
            <person name="Lundell T."/>
            <person name="Morin E."/>
            <person name="Murat C."/>
            <person name="Sun H."/>
            <person name="Tunlid A."/>
            <person name="Henrissat B."/>
            <person name="Grigoriev I.V."/>
            <person name="Hibbett D.S."/>
            <person name="Martin F."/>
            <person name="Nordberg H.P."/>
            <person name="Cantor M.N."/>
            <person name="Hua S.X."/>
        </authorList>
    </citation>
    <scope>NUCLEOTIDE SEQUENCE [LARGE SCALE GENOMIC DNA]</scope>
    <source>
        <strain evidence="7">h7</strain>
    </source>
</reference>
<dbReference type="GO" id="GO:0006887">
    <property type="term" value="P:exocytosis"/>
    <property type="evidence" value="ECO:0007669"/>
    <property type="project" value="UniProtKB-KW"/>
</dbReference>
<dbReference type="HOGENOM" id="CLU_005737_1_0_1"/>
<keyword evidence="3" id="KW-0853">WD repeat</keyword>
<dbReference type="GO" id="GO:0005886">
    <property type="term" value="C:plasma membrane"/>
    <property type="evidence" value="ECO:0007669"/>
    <property type="project" value="TreeGrafter"/>
</dbReference>
<feature type="repeat" description="WD" evidence="3">
    <location>
        <begin position="117"/>
        <end position="158"/>
    </location>
</feature>
<keyword evidence="2" id="KW-0268">Exocytosis</keyword>
<dbReference type="Pfam" id="PF08596">
    <property type="entry name" value="Lgl_C"/>
    <property type="match status" value="1"/>
</dbReference>
<gene>
    <name evidence="6" type="ORF">M413DRAFT_439132</name>
</gene>